<keyword evidence="4 5" id="KW-0472">Membrane</keyword>
<name>A0A1I7X7P5_HETBA</name>
<feature type="transmembrane region" description="Helical" evidence="5">
    <location>
        <begin position="164"/>
        <end position="185"/>
    </location>
</feature>
<dbReference type="WBParaSite" id="Hba_13647">
    <property type="protein sequence ID" value="Hba_13647"/>
    <property type="gene ID" value="Hba_13647"/>
</dbReference>
<keyword evidence="2 5" id="KW-0812">Transmembrane</keyword>
<evidence type="ECO:0000256" key="5">
    <source>
        <dbReference type="SAM" id="Phobius"/>
    </source>
</evidence>
<dbReference type="GO" id="GO:0005765">
    <property type="term" value="C:lysosomal membrane"/>
    <property type="evidence" value="ECO:0007669"/>
    <property type="project" value="TreeGrafter"/>
</dbReference>
<sequence length="294" mass="32825">MLSGQCLFLDFSLDLVQEYRYVKKLRHRSIGTLGVLRGFIGTASTRKDRVRAVSLGTAGLTAGLSLGPAIQICFIPFGKEGFYFGPVVFNMYTMAAFFMLAGLVMSTHLQFALNILSVILANKMFVENYAGIISDDEKKGKLSAFRLAAPISIAMYNWTNEEAILYNGILQTISCLVSTLSYTVIGSTRLGKCDRRIHLTIGLCGFLLFHTCHYPWPFYEGPLSRSILQENGTVIFELGGCYKSYEWCEYTPRVPKLLYLFNFSVLLGMSFPLISAPCNTLLSEVIGPRKQPYL</sequence>
<dbReference type="Proteomes" id="UP000095283">
    <property type="component" value="Unplaced"/>
</dbReference>
<evidence type="ECO:0000256" key="4">
    <source>
        <dbReference type="ARBA" id="ARBA00023136"/>
    </source>
</evidence>
<feature type="transmembrane region" description="Helical" evidence="5">
    <location>
        <begin position="197"/>
        <end position="216"/>
    </location>
</feature>
<evidence type="ECO:0000313" key="6">
    <source>
        <dbReference type="Proteomes" id="UP000095283"/>
    </source>
</evidence>
<dbReference type="PANTHER" id="PTHR23510">
    <property type="entry name" value="INNER MEMBRANE TRANSPORT PROTEIN YAJR"/>
    <property type="match status" value="1"/>
</dbReference>
<proteinExistence type="predicted"/>
<dbReference type="InterPro" id="IPR051068">
    <property type="entry name" value="MFS_Domain-Containing_Protein"/>
</dbReference>
<dbReference type="PANTHER" id="PTHR23510:SF5">
    <property type="entry name" value="MFS DOMAIN-CONTAINING PROTEIN"/>
    <property type="match status" value="1"/>
</dbReference>
<evidence type="ECO:0000256" key="3">
    <source>
        <dbReference type="ARBA" id="ARBA00022989"/>
    </source>
</evidence>
<evidence type="ECO:0000256" key="1">
    <source>
        <dbReference type="ARBA" id="ARBA00004141"/>
    </source>
</evidence>
<organism evidence="6 7">
    <name type="scientific">Heterorhabditis bacteriophora</name>
    <name type="common">Entomopathogenic nematode worm</name>
    <dbReference type="NCBI Taxonomy" id="37862"/>
    <lineage>
        <taxon>Eukaryota</taxon>
        <taxon>Metazoa</taxon>
        <taxon>Ecdysozoa</taxon>
        <taxon>Nematoda</taxon>
        <taxon>Chromadorea</taxon>
        <taxon>Rhabditida</taxon>
        <taxon>Rhabditina</taxon>
        <taxon>Rhabditomorpha</taxon>
        <taxon>Strongyloidea</taxon>
        <taxon>Heterorhabditidae</taxon>
        <taxon>Heterorhabditis</taxon>
    </lineage>
</organism>
<feature type="transmembrane region" description="Helical" evidence="5">
    <location>
        <begin position="259"/>
        <end position="282"/>
    </location>
</feature>
<protein>
    <submittedName>
        <fullName evidence="7">Sulfate_transp domain-containing protein</fullName>
    </submittedName>
</protein>
<dbReference type="AlphaFoldDB" id="A0A1I7X7P5"/>
<feature type="transmembrane region" description="Helical" evidence="5">
    <location>
        <begin position="52"/>
        <end position="77"/>
    </location>
</feature>
<comment type="subcellular location">
    <subcellularLocation>
        <location evidence="1">Membrane</location>
        <topology evidence="1">Multi-pass membrane protein</topology>
    </subcellularLocation>
</comment>
<accession>A0A1I7X7P5</accession>
<reference evidence="7" key="1">
    <citation type="submission" date="2016-11" db="UniProtKB">
        <authorList>
            <consortium name="WormBaseParasite"/>
        </authorList>
    </citation>
    <scope>IDENTIFICATION</scope>
</reference>
<keyword evidence="3 5" id="KW-1133">Transmembrane helix</keyword>
<evidence type="ECO:0000256" key="2">
    <source>
        <dbReference type="ARBA" id="ARBA00022692"/>
    </source>
</evidence>
<evidence type="ECO:0000313" key="7">
    <source>
        <dbReference type="WBParaSite" id="Hba_13647"/>
    </source>
</evidence>
<keyword evidence="6" id="KW-1185">Reference proteome</keyword>